<dbReference type="AlphaFoldDB" id="A0A4S4FWP0"/>
<accession>A0A4S4FWP0</accession>
<evidence type="ECO:0000313" key="4">
    <source>
        <dbReference type="Proteomes" id="UP000307380"/>
    </source>
</evidence>
<keyword evidence="2" id="KW-0812">Transmembrane</keyword>
<feature type="compositionally biased region" description="Polar residues" evidence="1">
    <location>
        <begin position="1"/>
        <end position="10"/>
    </location>
</feature>
<keyword evidence="4" id="KW-1185">Reference proteome</keyword>
<proteinExistence type="predicted"/>
<feature type="compositionally biased region" description="Low complexity" evidence="1">
    <location>
        <begin position="11"/>
        <end position="27"/>
    </location>
</feature>
<gene>
    <name evidence="3" type="ORF">E6C70_03890</name>
</gene>
<evidence type="ECO:0000256" key="2">
    <source>
        <dbReference type="SAM" id="Phobius"/>
    </source>
</evidence>
<dbReference type="OrthoDB" id="4981723at2"/>
<feature type="compositionally biased region" description="Basic and acidic residues" evidence="1">
    <location>
        <begin position="41"/>
        <end position="56"/>
    </location>
</feature>
<name>A0A4S4FWP0_9MICO</name>
<dbReference type="Proteomes" id="UP000307380">
    <property type="component" value="Unassembled WGS sequence"/>
</dbReference>
<reference evidence="3 4" key="1">
    <citation type="submission" date="2019-04" db="EMBL/GenBank/DDBJ databases">
        <authorList>
            <person name="Jiang L."/>
        </authorList>
    </citation>
    <scope>NUCLEOTIDE SEQUENCE [LARGE SCALE GENOMIC DNA]</scope>
    <source>
        <strain evidence="3 4">YIM 131861</strain>
    </source>
</reference>
<keyword evidence="2" id="KW-1133">Transmembrane helix</keyword>
<feature type="transmembrane region" description="Helical" evidence="2">
    <location>
        <begin position="100"/>
        <end position="125"/>
    </location>
</feature>
<organism evidence="3 4">
    <name type="scientific">Orlajensenia flava</name>
    <dbReference type="NCBI Taxonomy" id="2565934"/>
    <lineage>
        <taxon>Bacteria</taxon>
        <taxon>Bacillati</taxon>
        <taxon>Actinomycetota</taxon>
        <taxon>Actinomycetes</taxon>
        <taxon>Micrococcales</taxon>
        <taxon>Microbacteriaceae</taxon>
        <taxon>Orlajensenia</taxon>
    </lineage>
</organism>
<feature type="region of interest" description="Disordered" evidence="1">
    <location>
        <begin position="1"/>
        <end position="56"/>
    </location>
</feature>
<protein>
    <submittedName>
        <fullName evidence="3">Uncharacterized protein</fullName>
    </submittedName>
</protein>
<keyword evidence="2" id="KW-0472">Membrane</keyword>
<comment type="caution">
    <text evidence="3">The sequence shown here is derived from an EMBL/GenBank/DDBJ whole genome shotgun (WGS) entry which is preliminary data.</text>
</comment>
<dbReference type="EMBL" id="SSSN01000003">
    <property type="protein sequence ID" value="THG35213.1"/>
    <property type="molecule type" value="Genomic_DNA"/>
</dbReference>
<feature type="transmembrane region" description="Helical" evidence="2">
    <location>
        <begin position="73"/>
        <end position="94"/>
    </location>
</feature>
<evidence type="ECO:0000256" key="1">
    <source>
        <dbReference type="SAM" id="MobiDB-lite"/>
    </source>
</evidence>
<dbReference type="RefSeq" id="WP_136422381.1">
    <property type="nucleotide sequence ID" value="NZ_SSSN01000003.1"/>
</dbReference>
<sequence length="191" mass="20108">MANISQSTSDTTVPEAVPEPTPVTATASYEETSVLPSFAPDETRDEASDRAASDEVAPKTSRPSWFAAQPMRLMLVVIIGVVALFFAFGLLIIFSPSNAAVAALAVIATPIAVMVAAYFGITFSIQQVKAERAEKEAAVARLAAAETAAREADVWAAQMESGLRVAMVKLEAARITSKDVAKAAGVEPDFF</sequence>
<evidence type="ECO:0000313" key="3">
    <source>
        <dbReference type="EMBL" id="THG35213.1"/>
    </source>
</evidence>